<protein>
    <submittedName>
        <fullName evidence="2">DUF2905 domain-containing protein</fullName>
    </submittedName>
</protein>
<dbReference type="InterPro" id="IPR021320">
    <property type="entry name" value="DUF2905"/>
</dbReference>
<evidence type="ECO:0000313" key="2">
    <source>
        <dbReference type="EMBL" id="HGY94092.1"/>
    </source>
</evidence>
<dbReference type="EMBL" id="DTKL01000030">
    <property type="protein sequence ID" value="HGY94092.1"/>
    <property type="molecule type" value="Genomic_DNA"/>
</dbReference>
<evidence type="ECO:0000256" key="1">
    <source>
        <dbReference type="SAM" id="Phobius"/>
    </source>
</evidence>
<dbReference type="PANTHER" id="PTHR36443">
    <property type="entry name" value="BSR5223 PROTEIN"/>
    <property type="match status" value="1"/>
</dbReference>
<reference evidence="2" key="1">
    <citation type="journal article" date="2020" name="mSystems">
        <title>Genome- and Community-Level Interaction Insights into Carbon Utilization and Element Cycling Functions of Hydrothermarchaeota in Hydrothermal Sediment.</title>
        <authorList>
            <person name="Zhou Z."/>
            <person name="Liu Y."/>
            <person name="Xu W."/>
            <person name="Pan J."/>
            <person name="Luo Z.H."/>
            <person name="Li M."/>
        </authorList>
    </citation>
    <scope>NUCLEOTIDE SEQUENCE [LARGE SCALE GENOMIC DNA]</scope>
    <source>
        <strain evidence="2">SpSt-855</strain>
    </source>
</reference>
<organism evidence="2">
    <name type="scientific">Acidobacterium capsulatum</name>
    <dbReference type="NCBI Taxonomy" id="33075"/>
    <lineage>
        <taxon>Bacteria</taxon>
        <taxon>Pseudomonadati</taxon>
        <taxon>Acidobacteriota</taxon>
        <taxon>Terriglobia</taxon>
        <taxon>Terriglobales</taxon>
        <taxon>Acidobacteriaceae</taxon>
        <taxon>Acidobacterium</taxon>
    </lineage>
</organism>
<keyword evidence="1" id="KW-0812">Transmembrane</keyword>
<name>A0A7V4XS88_9BACT</name>
<accession>A0A7V4XS88</accession>
<keyword evidence="1" id="KW-1133">Transmembrane helix</keyword>
<comment type="caution">
    <text evidence="2">The sequence shown here is derived from an EMBL/GenBank/DDBJ whole genome shotgun (WGS) entry which is preliminary data.</text>
</comment>
<proteinExistence type="predicted"/>
<gene>
    <name evidence="2" type="ORF">ENW50_05330</name>
</gene>
<feature type="transmembrane region" description="Helical" evidence="1">
    <location>
        <begin position="46"/>
        <end position="69"/>
    </location>
</feature>
<dbReference type="Pfam" id="PF11146">
    <property type="entry name" value="DUF2905"/>
    <property type="match status" value="1"/>
</dbReference>
<feature type="transmembrane region" description="Helical" evidence="1">
    <location>
        <begin position="7"/>
        <end position="26"/>
    </location>
</feature>
<sequence length="74" mass="8053">MQGLGRILIGMGLLLLVAGGVAVLLGKTGLPLGRLLGDIRYDGKHFSFYFPLATCLLLSVLVSVVLYLLSHWRR</sequence>
<keyword evidence="1" id="KW-0472">Membrane</keyword>
<dbReference type="AlphaFoldDB" id="A0A7V4XS88"/>
<dbReference type="PANTHER" id="PTHR36443:SF1">
    <property type="entry name" value="BSR5223 PROTEIN"/>
    <property type="match status" value="1"/>
</dbReference>